<dbReference type="RefSeq" id="WP_379787025.1">
    <property type="nucleotide sequence ID" value="NZ_JBHSHL010000003.1"/>
</dbReference>
<dbReference type="Proteomes" id="UP001595916">
    <property type="component" value="Unassembled WGS sequence"/>
</dbReference>
<dbReference type="PANTHER" id="PTHR47619:SF1">
    <property type="entry name" value="EXODEOXYRIBONUCLEASE WALJ"/>
    <property type="match status" value="1"/>
</dbReference>
<evidence type="ECO:0000313" key="2">
    <source>
        <dbReference type="EMBL" id="MFC4803583.1"/>
    </source>
</evidence>
<dbReference type="InterPro" id="IPR036866">
    <property type="entry name" value="RibonucZ/Hydroxyglut_hydro"/>
</dbReference>
<evidence type="ECO:0000259" key="1">
    <source>
        <dbReference type="SMART" id="SM00849"/>
    </source>
</evidence>
<keyword evidence="3" id="KW-1185">Reference proteome</keyword>
<dbReference type="PANTHER" id="PTHR47619">
    <property type="entry name" value="METALLO-HYDROLASE YYCJ-RELATED"/>
    <property type="match status" value="1"/>
</dbReference>
<dbReference type="SUPFAM" id="SSF56281">
    <property type="entry name" value="Metallo-hydrolase/oxidoreductase"/>
    <property type="match status" value="1"/>
</dbReference>
<accession>A0ABV9QIG2</accession>
<feature type="domain" description="Metallo-beta-lactamase" evidence="1">
    <location>
        <begin position="11"/>
        <end position="191"/>
    </location>
</feature>
<protein>
    <submittedName>
        <fullName evidence="2">MBL fold metallo-hydrolase</fullName>
    </submittedName>
</protein>
<dbReference type="Pfam" id="PF12706">
    <property type="entry name" value="Lactamase_B_2"/>
    <property type="match status" value="1"/>
</dbReference>
<dbReference type="EMBL" id="JBHSHL010000003">
    <property type="protein sequence ID" value="MFC4803583.1"/>
    <property type="molecule type" value="Genomic_DNA"/>
</dbReference>
<sequence length="262" mass="28687">MQYISVASGSSGNCHFVSEGSTKILIDAGLSGKKIEKNLMEHQEDLKDIKAIFVSHEHLDHIKGVGILSRRYDIPIYATQGTWDGMEKTVGSIADKNRHIIQASGDFSIGDLQLSSFAVSHDALEPCGFVVTNGKTKIAIATDLGYVSDEVGRALMNSDLAIVESNYDDELLKYSSYPYALKTRIRSDSGHLSNIDAGKLATALVKSGITNIALAHLSKENNRPLLAEQVVRTVMEQFGITDKDVRLSILLRDFVSPKYILD</sequence>
<evidence type="ECO:0000313" key="3">
    <source>
        <dbReference type="Proteomes" id="UP001595916"/>
    </source>
</evidence>
<dbReference type="InterPro" id="IPR052533">
    <property type="entry name" value="WalJ/YycJ-like"/>
</dbReference>
<dbReference type="Gene3D" id="3.60.15.10">
    <property type="entry name" value="Ribonuclease Z/Hydroxyacylglutathione hydrolase-like"/>
    <property type="match status" value="1"/>
</dbReference>
<comment type="caution">
    <text evidence="2">The sequence shown here is derived from an EMBL/GenBank/DDBJ whole genome shotgun (WGS) entry which is preliminary data.</text>
</comment>
<reference evidence="3" key="1">
    <citation type="journal article" date="2019" name="Int. J. Syst. Evol. Microbiol.">
        <title>The Global Catalogue of Microorganisms (GCM) 10K type strain sequencing project: providing services to taxonomists for standard genome sequencing and annotation.</title>
        <authorList>
            <consortium name="The Broad Institute Genomics Platform"/>
            <consortium name="The Broad Institute Genome Sequencing Center for Infectious Disease"/>
            <person name="Wu L."/>
            <person name="Ma J."/>
        </authorList>
    </citation>
    <scope>NUCLEOTIDE SEQUENCE [LARGE SCALE GENOMIC DNA]</scope>
    <source>
        <strain evidence="3">CCUG 46385</strain>
    </source>
</reference>
<organism evidence="2 3">
    <name type="scientific">Filifactor villosus</name>
    <dbReference type="NCBI Taxonomy" id="29374"/>
    <lineage>
        <taxon>Bacteria</taxon>
        <taxon>Bacillati</taxon>
        <taxon>Bacillota</taxon>
        <taxon>Clostridia</taxon>
        <taxon>Peptostreptococcales</taxon>
        <taxon>Filifactoraceae</taxon>
        <taxon>Filifactor</taxon>
    </lineage>
</organism>
<proteinExistence type="predicted"/>
<dbReference type="InterPro" id="IPR001279">
    <property type="entry name" value="Metallo-B-lactamas"/>
</dbReference>
<gene>
    <name evidence="2" type="ORF">ACFO4R_00660</name>
</gene>
<name>A0ABV9QIG2_9FIRM</name>
<dbReference type="SMART" id="SM00849">
    <property type="entry name" value="Lactamase_B"/>
    <property type="match status" value="1"/>
</dbReference>